<name>R7YMI1_CONA1</name>
<feature type="compositionally biased region" description="Basic and acidic residues" evidence="1">
    <location>
        <begin position="198"/>
        <end position="212"/>
    </location>
</feature>
<feature type="compositionally biased region" description="Gly residues" evidence="1">
    <location>
        <begin position="313"/>
        <end position="324"/>
    </location>
</feature>
<feature type="compositionally biased region" description="Basic and acidic residues" evidence="1">
    <location>
        <begin position="76"/>
        <end position="87"/>
    </location>
</feature>
<dbReference type="EMBL" id="JH767560">
    <property type="protein sequence ID" value="EON62866.1"/>
    <property type="molecule type" value="Genomic_DNA"/>
</dbReference>
<organism evidence="2 3">
    <name type="scientific">Coniosporium apollinis (strain CBS 100218)</name>
    <name type="common">Rock-inhabiting black yeast</name>
    <dbReference type="NCBI Taxonomy" id="1168221"/>
    <lineage>
        <taxon>Eukaryota</taxon>
        <taxon>Fungi</taxon>
        <taxon>Dikarya</taxon>
        <taxon>Ascomycota</taxon>
        <taxon>Pezizomycotina</taxon>
        <taxon>Dothideomycetes</taxon>
        <taxon>Dothideomycetes incertae sedis</taxon>
        <taxon>Coniosporium</taxon>
    </lineage>
</organism>
<proteinExistence type="predicted"/>
<dbReference type="STRING" id="1168221.R7YMI1"/>
<dbReference type="GeneID" id="19899402"/>
<reference evidence="3" key="1">
    <citation type="submission" date="2012-06" db="EMBL/GenBank/DDBJ databases">
        <title>The genome sequence of Coniosporium apollinis CBS 100218.</title>
        <authorList>
            <consortium name="The Broad Institute Genome Sequencing Platform"/>
            <person name="Cuomo C."/>
            <person name="Gorbushina A."/>
            <person name="Noack S."/>
            <person name="Walker B."/>
            <person name="Young S.K."/>
            <person name="Zeng Q."/>
            <person name="Gargeya S."/>
            <person name="Fitzgerald M."/>
            <person name="Haas B."/>
            <person name="Abouelleil A."/>
            <person name="Alvarado L."/>
            <person name="Arachchi H.M."/>
            <person name="Berlin A.M."/>
            <person name="Chapman S.B."/>
            <person name="Goldberg J."/>
            <person name="Griggs A."/>
            <person name="Gujja S."/>
            <person name="Hansen M."/>
            <person name="Howarth C."/>
            <person name="Imamovic A."/>
            <person name="Larimer J."/>
            <person name="McCowan C."/>
            <person name="Montmayeur A."/>
            <person name="Murphy C."/>
            <person name="Neiman D."/>
            <person name="Pearson M."/>
            <person name="Priest M."/>
            <person name="Roberts A."/>
            <person name="Saif S."/>
            <person name="Shea T."/>
            <person name="Sisk P."/>
            <person name="Sykes S."/>
            <person name="Wortman J."/>
            <person name="Nusbaum C."/>
            <person name="Birren B."/>
        </authorList>
    </citation>
    <scope>NUCLEOTIDE SEQUENCE [LARGE SCALE GENOMIC DNA]</scope>
    <source>
        <strain evidence="3">CBS 100218</strain>
    </source>
</reference>
<dbReference type="OMA" id="HYSYECT"/>
<feature type="compositionally biased region" description="Basic residues" evidence="1">
    <location>
        <begin position="236"/>
        <end position="251"/>
    </location>
</feature>
<dbReference type="OrthoDB" id="437973at2759"/>
<gene>
    <name evidence="2" type="ORF">W97_02091</name>
</gene>
<dbReference type="eggNOG" id="ENOG502S7VK">
    <property type="taxonomic scope" value="Eukaryota"/>
</dbReference>
<dbReference type="HOGENOM" id="CLU_062858_0_0_1"/>
<dbReference type="Proteomes" id="UP000016924">
    <property type="component" value="Unassembled WGS sequence"/>
</dbReference>
<sequence>MAAPYRPPYRGRSLATPTTLCQNYECKASAQERPYASRPSRTQQLFNPKLVPKLTSDVPNDLLQKKGVADQLLAKNAEERGRKRAPDGDDTTAPPRKRTRSVSSYSSSTVSTISTNLSRSPSPKRAPPRDRIQASIPPREGPPHRSRSPDRKRRRRSYSSSPDSDHKNRQRGREPDRNTRRRLSSFSPDGRGRQISRSSDRRKPTRSREENRSPLNRRLRSPSPYSGRRDSAPRRSPPRRSPPRRRPRSRSPARNGSSQQGDGRSNRLGGFDDRPPLNGASNSAYAGRPPPHVRRERSLSPYSKRLALTQAMGTGGGGGAPPWR</sequence>
<keyword evidence="3" id="KW-1185">Reference proteome</keyword>
<dbReference type="RefSeq" id="XP_007778183.1">
    <property type="nucleotide sequence ID" value="XM_007779993.1"/>
</dbReference>
<feature type="compositionally biased region" description="Low complexity" evidence="1">
    <location>
        <begin position="101"/>
        <end position="123"/>
    </location>
</feature>
<evidence type="ECO:0000313" key="2">
    <source>
        <dbReference type="EMBL" id="EON62866.1"/>
    </source>
</evidence>
<feature type="region of interest" description="Disordered" evidence="1">
    <location>
        <begin position="30"/>
        <end position="324"/>
    </location>
</feature>
<evidence type="ECO:0000313" key="3">
    <source>
        <dbReference type="Proteomes" id="UP000016924"/>
    </source>
</evidence>
<evidence type="ECO:0000256" key="1">
    <source>
        <dbReference type="SAM" id="MobiDB-lite"/>
    </source>
</evidence>
<protein>
    <submittedName>
        <fullName evidence="2">Uncharacterized protein</fullName>
    </submittedName>
</protein>
<dbReference type="Pfam" id="PF13917">
    <property type="entry name" value="zf-CCHC_3"/>
    <property type="match status" value="1"/>
</dbReference>
<feature type="compositionally biased region" description="Basic and acidic residues" evidence="1">
    <location>
        <begin position="163"/>
        <end position="178"/>
    </location>
</feature>
<dbReference type="AlphaFoldDB" id="R7YMI1"/>
<accession>R7YMI1</accession>